<dbReference type="SUPFAM" id="SSF51679">
    <property type="entry name" value="Bacterial luciferase-like"/>
    <property type="match status" value="1"/>
</dbReference>
<organism evidence="9 10">
    <name type="scientific">Terribacillus saccharophilus</name>
    <dbReference type="NCBI Taxonomy" id="361277"/>
    <lineage>
        <taxon>Bacteria</taxon>
        <taxon>Bacillati</taxon>
        <taxon>Bacillota</taxon>
        <taxon>Bacilli</taxon>
        <taxon>Bacillales</taxon>
        <taxon>Bacillaceae</taxon>
        <taxon>Terribacillus</taxon>
    </lineage>
</organism>
<dbReference type="RefSeq" id="WP_038559505.1">
    <property type="nucleotide sequence ID" value="NZ_CP008876.1"/>
</dbReference>
<feature type="domain" description="Luciferase-like" evidence="8">
    <location>
        <begin position="30"/>
        <end position="394"/>
    </location>
</feature>
<dbReference type="InterPro" id="IPR011251">
    <property type="entry name" value="Luciferase-like_dom"/>
</dbReference>
<dbReference type="EMBL" id="CP008876">
    <property type="protein sequence ID" value="AIF66129.1"/>
    <property type="molecule type" value="Genomic_DNA"/>
</dbReference>
<dbReference type="InterPro" id="IPR016215">
    <property type="entry name" value="NTA_MOA"/>
</dbReference>
<dbReference type="InterPro" id="IPR036661">
    <property type="entry name" value="Luciferase-like_sf"/>
</dbReference>
<dbReference type="InterPro" id="IPR051260">
    <property type="entry name" value="Diverse_substr_monoxygenases"/>
</dbReference>
<feature type="binding site" evidence="6">
    <location>
        <position position="105"/>
    </location>
    <ligand>
        <name>FMN</name>
        <dbReference type="ChEBI" id="CHEBI:58210"/>
    </ligand>
</feature>
<evidence type="ECO:0000256" key="5">
    <source>
        <dbReference type="ARBA" id="ARBA00033748"/>
    </source>
</evidence>
<evidence type="ECO:0000313" key="10">
    <source>
        <dbReference type="Proteomes" id="UP000027980"/>
    </source>
</evidence>
<keyword evidence="3" id="KW-0560">Oxidoreductase</keyword>
<dbReference type="HOGENOM" id="CLU_022256_0_0_9"/>
<dbReference type="GO" id="GO:0004497">
    <property type="term" value="F:monooxygenase activity"/>
    <property type="evidence" value="ECO:0007669"/>
    <property type="project" value="UniProtKB-KW"/>
</dbReference>
<dbReference type="Proteomes" id="UP000027980">
    <property type="component" value="Chromosome"/>
</dbReference>
<keyword evidence="1 6" id="KW-0285">Flavoprotein</keyword>
<dbReference type="PIRSF" id="PIRSF000337">
    <property type="entry name" value="NTA_MOA"/>
    <property type="match status" value="1"/>
</dbReference>
<gene>
    <name evidence="9" type="ORF">GZ22_05445</name>
</gene>
<feature type="region of interest" description="Disordered" evidence="7">
    <location>
        <begin position="442"/>
        <end position="467"/>
    </location>
</feature>
<comment type="similarity">
    <text evidence="5">Belongs to the NtaA/SnaA/DszA monooxygenase family.</text>
</comment>
<dbReference type="CDD" id="cd01095">
    <property type="entry name" value="Nitrilotriacetate_monoxgenase"/>
    <property type="match status" value="1"/>
</dbReference>
<dbReference type="GO" id="GO:0016705">
    <property type="term" value="F:oxidoreductase activity, acting on paired donors, with incorporation or reduction of molecular oxygen"/>
    <property type="evidence" value="ECO:0007669"/>
    <property type="project" value="InterPro"/>
</dbReference>
<dbReference type="Gene3D" id="3.20.20.30">
    <property type="entry name" value="Luciferase-like domain"/>
    <property type="match status" value="1"/>
</dbReference>
<evidence type="ECO:0000256" key="3">
    <source>
        <dbReference type="ARBA" id="ARBA00023002"/>
    </source>
</evidence>
<dbReference type="OrthoDB" id="3265338at2"/>
<feature type="binding site" evidence="6">
    <location>
        <position position="159"/>
    </location>
    <ligand>
        <name>FMN</name>
        <dbReference type="ChEBI" id="CHEBI:58210"/>
    </ligand>
</feature>
<evidence type="ECO:0000259" key="8">
    <source>
        <dbReference type="Pfam" id="PF00296"/>
    </source>
</evidence>
<sequence>MGKQIILNAFDMNSAMHNSHGLWKHPESKRHRQYKDLNYWVELAKLLERGKFDAIFFADVLGVYDVYRNSKAPSIRDGLQVPLNDPALLVSAMASVTDNLGFAVTVSTTYEPPFGNARRFSTLDHLTNGRVAWNVVTSYLPNAARNFGLTDMIKHDERYEIADEFLQVSYKLWESSWEEDAVVEDIQNQVLVNPKKVHEINHEGRFFQVEGPHLSEPSPQRTPVIYQAGTSERGREFASKHAECVFVGGPTPERIRYYAEDIRERAAKHGRNPDHVKIFSFLSVIVAKTTEEAKQKYQEYTSHWSSDAAKAQFGASGYDISEYEELDPDEPFTYGKTTEGGHYKAASLTKDASKQLTVGEALKRFDTPDKSLIVGNPQEVADAIQHQFVESGVDGFNLNHLVTPGDLESFIDLVIPILQERGLYKQSYKTGTLREKLFDYESSRLPSGHPASNYRPVKIPTGEGEER</sequence>
<dbReference type="NCBIfam" id="TIGR03860">
    <property type="entry name" value="FMN_nitrolo"/>
    <property type="match status" value="1"/>
</dbReference>
<feature type="binding site" evidence="6">
    <location>
        <position position="231"/>
    </location>
    <ligand>
        <name>FMN</name>
        <dbReference type="ChEBI" id="CHEBI:58210"/>
    </ligand>
</feature>
<dbReference type="PANTHER" id="PTHR30011">
    <property type="entry name" value="ALKANESULFONATE MONOOXYGENASE-RELATED"/>
    <property type="match status" value="1"/>
</dbReference>
<evidence type="ECO:0000256" key="4">
    <source>
        <dbReference type="ARBA" id="ARBA00023033"/>
    </source>
</evidence>
<dbReference type="KEGG" id="tap:GZ22_05445"/>
<dbReference type="AlphaFoldDB" id="A0A075LI97"/>
<accession>A0A075LI97</accession>
<keyword evidence="4" id="KW-0503">Monooxygenase</keyword>
<evidence type="ECO:0000256" key="6">
    <source>
        <dbReference type="PIRSR" id="PIRSR000337-1"/>
    </source>
</evidence>
<feature type="binding site" evidence="6">
    <location>
        <position position="155"/>
    </location>
    <ligand>
        <name>FMN</name>
        <dbReference type="ChEBI" id="CHEBI:58210"/>
    </ligand>
</feature>
<evidence type="ECO:0000256" key="2">
    <source>
        <dbReference type="ARBA" id="ARBA00022643"/>
    </source>
</evidence>
<dbReference type="PANTHER" id="PTHR30011:SF16">
    <property type="entry name" value="C2H2 FINGER DOMAIN TRANSCRIPTION FACTOR (EUROFUNG)-RELATED"/>
    <property type="match status" value="1"/>
</dbReference>
<proteinExistence type="inferred from homology"/>
<protein>
    <submittedName>
        <fullName evidence="9">N5,N10-methylene tetrahydromethanopterin reductase</fullName>
    </submittedName>
</protein>
<keyword evidence="2 6" id="KW-0288">FMN</keyword>
<name>A0A075LI97_9BACI</name>
<dbReference type="Pfam" id="PF00296">
    <property type="entry name" value="Bac_luciferase"/>
    <property type="match status" value="1"/>
</dbReference>
<evidence type="ECO:0000256" key="1">
    <source>
        <dbReference type="ARBA" id="ARBA00022630"/>
    </source>
</evidence>
<evidence type="ECO:0000313" key="9">
    <source>
        <dbReference type="EMBL" id="AIF66129.1"/>
    </source>
</evidence>
<evidence type="ECO:0000256" key="7">
    <source>
        <dbReference type="SAM" id="MobiDB-lite"/>
    </source>
</evidence>
<reference evidence="9 10" key="1">
    <citation type="submission" date="2014-07" db="EMBL/GenBank/DDBJ databases">
        <title>Complete genome sequence of a moderately halophilic bacterium Terribacillus aidingensis MP602, isolated from Cryptomeria fortunei in Tianmu mountain in China.</title>
        <authorList>
            <person name="Wang Y."/>
            <person name="Lu P."/>
            <person name="Zhang L."/>
        </authorList>
    </citation>
    <scope>NUCLEOTIDE SEQUENCE [LARGE SCALE GENOMIC DNA]</scope>
    <source>
        <strain evidence="9 10">MP602</strain>
    </source>
</reference>
<feature type="binding site" evidence="6">
    <location>
        <position position="59"/>
    </location>
    <ligand>
        <name>FMN</name>
        <dbReference type="ChEBI" id="CHEBI:58210"/>
    </ligand>
</feature>
<dbReference type="GeneID" id="34221533"/>